<reference evidence="2" key="1">
    <citation type="submission" date="2018-05" db="EMBL/GenBank/DDBJ databases">
        <title>Draft genome of Mucuna pruriens seed.</title>
        <authorList>
            <person name="Nnadi N.E."/>
            <person name="Vos R."/>
            <person name="Hasami M.H."/>
            <person name="Devisetty U.K."/>
            <person name="Aguiy J.C."/>
        </authorList>
    </citation>
    <scope>NUCLEOTIDE SEQUENCE [LARGE SCALE GENOMIC DNA]</scope>
    <source>
        <strain evidence="2">JCA_2017</strain>
    </source>
</reference>
<sequence length="127" mass="14634">MAISRRHEMPQQPILFVKFMMFGFGVSKALISDQGSHFCNRVMSSLLDKYGVVHRIATSYHPQTNGQAEVLIGKSRKFYKTWQIPARRIGADSLRTRFGHTRQHTGLRWGCLPIRLSTIKPTTYRLN</sequence>
<accession>A0A371IAP0</accession>
<dbReference type="EMBL" id="QJKJ01000528">
    <property type="protein sequence ID" value="RDY12118.1"/>
    <property type="molecule type" value="Genomic_DNA"/>
</dbReference>
<dbReference type="AlphaFoldDB" id="A0A371IAP0"/>
<protein>
    <recommendedName>
        <fullName evidence="1">Integrase catalytic domain-containing protein</fullName>
    </recommendedName>
</protein>
<gene>
    <name evidence="2" type="ORF">CR513_03144</name>
</gene>
<dbReference type="InterPro" id="IPR012337">
    <property type="entry name" value="RNaseH-like_sf"/>
</dbReference>
<feature type="non-terminal residue" evidence="2">
    <location>
        <position position="1"/>
    </location>
</feature>
<dbReference type="Proteomes" id="UP000257109">
    <property type="component" value="Unassembled WGS sequence"/>
</dbReference>
<comment type="caution">
    <text evidence="2">The sequence shown here is derived from an EMBL/GenBank/DDBJ whole genome shotgun (WGS) entry which is preliminary data.</text>
</comment>
<dbReference type="GO" id="GO:0003676">
    <property type="term" value="F:nucleic acid binding"/>
    <property type="evidence" value="ECO:0007669"/>
    <property type="project" value="InterPro"/>
</dbReference>
<dbReference type="InterPro" id="IPR001584">
    <property type="entry name" value="Integrase_cat-core"/>
</dbReference>
<dbReference type="InterPro" id="IPR036397">
    <property type="entry name" value="RNaseH_sf"/>
</dbReference>
<dbReference type="PROSITE" id="PS50994">
    <property type="entry name" value="INTEGRASE"/>
    <property type="match status" value="1"/>
</dbReference>
<feature type="domain" description="Integrase catalytic" evidence="1">
    <location>
        <begin position="1"/>
        <end position="73"/>
    </location>
</feature>
<evidence type="ECO:0000313" key="3">
    <source>
        <dbReference type="Proteomes" id="UP000257109"/>
    </source>
</evidence>
<keyword evidence="3" id="KW-1185">Reference proteome</keyword>
<evidence type="ECO:0000313" key="2">
    <source>
        <dbReference type="EMBL" id="RDY12118.1"/>
    </source>
</evidence>
<evidence type="ECO:0000259" key="1">
    <source>
        <dbReference type="PROSITE" id="PS50994"/>
    </source>
</evidence>
<organism evidence="2 3">
    <name type="scientific">Mucuna pruriens</name>
    <name type="common">Velvet bean</name>
    <name type="synonym">Dolichos pruriens</name>
    <dbReference type="NCBI Taxonomy" id="157652"/>
    <lineage>
        <taxon>Eukaryota</taxon>
        <taxon>Viridiplantae</taxon>
        <taxon>Streptophyta</taxon>
        <taxon>Embryophyta</taxon>
        <taxon>Tracheophyta</taxon>
        <taxon>Spermatophyta</taxon>
        <taxon>Magnoliopsida</taxon>
        <taxon>eudicotyledons</taxon>
        <taxon>Gunneridae</taxon>
        <taxon>Pentapetalae</taxon>
        <taxon>rosids</taxon>
        <taxon>fabids</taxon>
        <taxon>Fabales</taxon>
        <taxon>Fabaceae</taxon>
        <taxon>Papilionoideae</taxon>
        <taxon>50 kb inversion clade</taxon>
        <taxon>NPAAA clade</taxon>
        <taxon>indigoferoid/millettioid clade</taxon>
        <taxon>Phaseoleae</taxon>
        <taxon>Mucuna</taxon>
    </lineage>
</organism>
<dbReference type="OrthoDB" id="1713704at2759"/>
<dbReference type="GO" id="GO:0015074">
    <property type="term" value="P:DNA integration"/>
    <property type="evidence" value="ECO:0007669"/>
    <property type="project" value="InterPro"/>
</dbReference>
<name>A0A371IAP0_MUCPR</name>
<proteinExistence type="predicted"/>
<dbReference type="Gene3D" id="3.30.420.10">
    <property type="entry name" value="Ribonuclease H-like superfamily/Ribonuclease H"/>
    <property type="match status" value="1"/>
</dbReference>
<dbReference type="SUPFAM" id="SSF53098">
    <property type="entry name" value="Ribonuclease H-like"/>
    <property type="match status" value="1"/>
</dbReference>